<evidence type="ECO:0000313" key="3">
    <source>
        <dbReference type="Proteomes" id="UP001485043"/>
    </source>
</evidence>
<evidence type="ECO:0000313" key="2">
    <source>
        <dbReference type="EMBL" id="KAK9863768.1"/>
    </source>
</evidence>
<feature type="region of interest" description="Disordered" evidence="1">
    <location>
        <begin position="43"/>
        <end position="99"/>
    </location>
</feature>
<dbReference type="Proteomes" id="UP001485043">
    <property type="component" value="Unassembled WGS sequence"/>
</dbReference>
<accession>A0AAW1T3R8</accession>
<comment type="caution">
    <text evidence="2">The sequence shown here is derived from an EMBL/GenBank/DDBJ whole genome shotgun (WGS) entry which is preliminary data.</text>
</comment>
<protein>
    <recommendedName>
        <fullName evidence="4">Secreted protein</fullName>
    </recommendedName>
</protein>
<reference evidence="2 3" key="1">
    <citation type="journal article" date="2024" name="Nat. Commun.">
        <title>Phylogenomics reveals the evolutionary origins of lichenization in chlorophyte algae.</title>
        <authorList>
            <person name="Puginier C."/>
            <person name="Libourel C."/>
            <person name="Otte J."/>
            <person name="Skaloud P."/>
            <person name="Haon M."/>
            <person name="Grisel S."/>
            <person name="Petersen M."/>
            <person name="Berrin J.G."/>
            <person name="Delaux P.M."/>
            <person name="Dal Grande F."/>
            <person name="Keller J."/>
        </authorList>
    </citation>
    <scope>NUCLEOTIDE SEQUENCE [LARGE SCALE GENOMIC DNA]</scope>
    <source>
        <strain evidence="2 3">SAG 2523</strain>
    </source>
</reference>
<dbReference type="AlphaFoldDB" id="A0AAW1T3R8"/>
<dbReference type="EMBL" id="JALJOV010000432">
    <property type="protein sequence ID" value="KAK9863768.1"/>
    <property type="molecule type" value="Genomic_DNA"/>
</dbReference>
<name>A0AAW1T3R8_9CHLO</name>
<proteinExistence type="predicted"/>
<sequence length="117" mass="12216">MPPRAALNRCTGNLLPLASAPTACAAGPALAKWCHFRAGAAPGQVASQGPIWGGRSPPSHDQMRRESAASMLSSSRRPAFAGRAPTWASSSGRITPGWRGHVGIRRTAELCLAHGHE</sequence>
<organism evidence="2 3">
    <name type="scientific">Apatococcus fuscideae</name>
    <dbReference type="NCBI Taxonomy" id="2026836"/>
    <lineage>
        <taxon>Eukaryota</taxon>
        <taxon>Viridiplantae</taxon>
        <taxon>Chlorophyta</taxon>
        <taxon>core chlorophytes</taxon>
        <taxon>Trebouxiophyceae</taxon>
        <taxon>Chlorellales</taxon>
        <taxon>Chlorellaceae</taxon>
        <taxon>Apatococcus</taxon>
    </lineage>
</organism>
<keyword evidence="3" id="KW-1185">Reference proteome</keyword>
<evidence type="ECO:0008006" key="4">
    <source>
        <dbReference type="Google" id="ProtNLM"/>
    </source>
</evidence>
<evidence type="ECO:0000256" key="1">
    <source>
        <dbReference type="SAM" id="MobiDB-lite"/>
    </source>
</evidence>
<gene>
    <name evidence="2" type="ORF">WJX84_010473</name>
</gene>